<accession>A0A1I3U2C9</accession>
<evidence type="ECO:0000313" key="2">
    <source>
        <dbReference type="Proteomes" id="UP000243887"/>
    </source>
</evidence>
<dbReference type="RefSeq" id="WP_090680659.1">
    <property type="nucleotide sequence ID" value="NZ_FORU01000015.1"/>
</dbReference>
<proteinExistence type="predicted"/>
<dbReference type="AlphaFoldDB" id="A0A1I3U2C9"/>
<organism evidence="1 2">
    <name type="scientific">Myroides guanonis</name>
    <dbReference type="NCBI Taxonomy" id="1150112"/>
    <lineage>
        <taxon>Bacteria</taxon>
        <taxon>Pseudomonadati</taxon>
        <taxon>Bacteroidota</taxon>
        <taxon>Flavobacteriia</taxon>
        <taxon>Flavobacteriales</taxon>
        <taxon>Flavobacteriaceae</taxon>
        <taxon>Myroides</taxon>
    </lineage>
</organism>
<gene>
    <name evidence="1" type="ORF">SAMN04487893_11583</name>
</gene>
<evidence type="ECO:0000313" key="1">
    <source>
        <dbReference type="EMBL" id="SFJ76689.1"/>
    </source>
</evidence>
<reference evidence="2" key="1">
    <citation type="submission" date="2016-10" db="EMBL/GenBank/DDBJ databases">
        <authorList>
            <person name="Varghese N."/>
            <person name="Submissions S."/>
        </authorList>
    </citation>
    <scope>NUCLEOTIDE SEQUENCE [LARGE SCALE GENOMIC DNA]</scope>
    <source>
        <strain evidence="2">DSM 26542</strain>
    </source>
</reference>
<evidence type="ECO:0008006" key="3">
    <source>
        <dbReference type="Google" id="ProtNLM"/>
    </source>
</evidence>
<dbReference type="EMBL" id="FORU01000015">
    <property type="protein sequence ID" value="SFJ76689.1"/>
    <property type="molecule type" value="Genomic_DNA"/>
</dbReference>
<dbReference type="Proteomes" id="UP000243887">
    <property type="component" value="Unassembled WGS sequence"/>
</dbReference>
<keyword evidence="2" id="KW-1185">Reference proteome</keyword>
<sequence length="189" mass="21864">MNWEDLKSYKPLEKGELSNAKISIENIVTEKLEPFGFRKFGRKLIRKSNDIVHIIHLDSRGSWQGSSSSLKTEFAIVSIFDTDILIENFEPISSSYIQHLEPKLKNYYQITKEFNLFAEYLSRKIIEIILPHLDKYLSSKDVLKEGIKLGGTKNLEQFCRLINESNEKISAEQLKAKKDAVLKKLKISE</sequence>
<name>A0A1I3U2C9_9FLAO</name>
<dbReference type="OrthoDB" id="1424757at2"/>
<protein>
    <recommendedName>
        <fullName evidence="3">DUF4304 domain-containing protein</fullName>
    </recommendedName>
</protein>